<keyword evidence="4" id="KW-0808">Transferase</keyword>
<evidence type="ECO:0000259" key="2">
    <source>
        <dbReference type="PROSITE" id="PS50132"/>
    </source>
</evidence>
<dbReference type="InterPro" id="IPR016137">
    <property type="entry name" value="RGS"/>
</dbReference>
<feature type="compositionally biased region" description="Polar residues" evidence="1">
    <location>
        <begin position="176"/>
        <end position="191"/>
    </location>
</feature>
<dbReference type="OrthoDB" id="5584247at2759"/>
<dbReference type="SUPFAM" id="SSF48097">
    <property type="entry name" value="Regulator of G-protein signaling, RGS"/>
    <property type="match status" value="2"/>
</dbReference>
<dbReference type="CDD" id="cd12804">
    <property type="entry name" value="AKAP10_AKB"/>
    <property type="match status" value="1"/>
</dbReference>
<dbReference type="PROSITE" id="PS50132">
    <property type="entry name" value="RGS"/>
    <property type="match status" value="2"/>
</dbReference>
<proteinExistence type="predicted"/>
<gene>
    <name evidence="4" type="primary">AKAP10</name>
    <name evidence="3" type="synonym">akap10</name>
    <name evidence="3" type="ORF">G4P62_011155</name>
</gene>
<name>A0A1A8ACB0_NOTFU</name>
<dbReference type="Pfam" id="PF00615">
    <property type="entry name" value="RGS"/>
    <property type="match status" value="2"/>
</dbReference>
<feature type="region of interest" description="Disordered" evidence="1">
    <location>
        <begin position="156"/>
        <end position="237"/>
    </location>
</feature>
<feature type="compositionally biased region" description="Polar residues" evidence="1">
    <location>
        <begin position="226"/>
        <end position="237"/>
    </location>
</feature>
<organism evidence="4">
    <name type="scientific">Nothobranchius furzeri</name>
    <name type="common">Turquoise killifish</name>
    <dbReference type="NCBI Taxonomy" id="105023"/>
    <lineage>
        <taxon>Eukaryota</taxon>
        <taxon>Metazoa</taxon>
        <taxon>Chordata</taxon>
        <taxon>Craniata</taxon>
        <taxon>Vertebrata</taxon>
        <taxon>Euteleostomi</taxon>
        <taxon>Actinopterygii</taxon>
        <taxon>Neopterygii</taxon>
        <taxon>Teleostei</taxon>
        <taxon>Neoteleostei</taxon>
        <taxon>Acanthomorphata</taxon>
        <taxon>Ovalentaria</taxon>
        <taxon>Atherinomorphae</taxon>
        <taxon>Cyprinodontiformes</taxon>
        <taxon>Nothobranchiidae</taxon>
        <taxon>Nothobranchius</taxon>
    </lineage>
</organism>
<dbReference type="EMBL" id="JAAVVJ010000015">
    <property type="protein sequence ID" value="KAF7206120.1"/>
    <property type="molecule type" value="Genomic_DNA"/>
</dbReference>
<sequence>MSFFKRKAKSKEPEKVTDAKVNKAPAAVNSVSPSLGLRNSNAIQEVAGPSHVAINAISANMDSFARGRTAILKKQPSHMEAAHFGDLGHSSVNYQPQETHSRLSKTVDQVLRDNMAMPHYMHFMENQGAGHLVRFWLEAESFRSTSWSRVRAQSLNSVKHSSLAEPVASSPDGPELTQNTPNNIVQHNSTEGSSLLSDRGGSSCSEAELRPNTARTQTPIRKAPSRTGTPSKGQLNSSLRDLSDQLMKNIEKDAVTIFTRYISPDAVKPIPITEQTRNDIIAKICGEDGMVDPNCFVIAQSVAFAILDQQHFSEFLRSHHFCKYQIEVLTSGSVFLADILFCESALFYFSEYMEKEEAMNVLQFWLAADNFQNQLAAKKGQYDGQEAQNDAMILYDKYFSLQATNPLGFGDSVRMEIESNICREGGPLPDCFTTPLRQAWTTMEKVYLPGFLSNNLYYKYLSDLINSVRADDFVNISSQGQGGPGENDRSSSNASEASQTQQGAKKALIKILKNFDEAITVDVASLDPENLYQRPYAGKMTFGKVNELGQFIREAEPEPDVKKSKGSMFSQAMKKWVQGNSDEAQEEMAWQIAKMIVNDVVHQSNHDSPVMTPPRNQRTGAPCRHRLSE</sequence>
<dbReference type="GO" id="GO:0005886">
    <property type="term" value="C:plasma membrane"/>
    <property type="evidence" value="ECO:0007669"/>
    <property type="project" value="TreeGrafter"/>
</dbReference>
<dbReference type="KEGG" id="nfu:107386660"/>
<evidence type="ECO:0000256" key="1">
    <source>
        <dbReference type="SAM" id="MobiDB-lite"/>
    </source>
</evidence>
<reference evidence="3" key="3">
    <citation type="submission" date="2020-03" db="EMBL/GenBank/DDBJ databases">
        <title>Intra-Species Differences in Population Size shape Life History and Genome Evolution.</title>
        <authorList>
            <person name="Willemsen D."/>
            <person name="Cui R."/>
            <person name="Valenzano D.R."/>
        </authorList>
    </citation>
    <scope>NUCLEOTIDE SEQUENCE</scope>
    <source>
        <strain evidence="3">GRZ</strain>
        <tissue evidence="3">Whole</tissue>
    </source>
</reference>
<feature type="compositionally biased region" description="Polar residues" evidence="1">
    <location>
        <begin position="490"/>
        <end position="500"/>
    </location>
</feature>
<dbReference type="GeneID" id="107386660"/>
<feature type="domain" description="RGS" evidence="2">
    <location>
        <begin position="335"/>
        <end position="461"/>
    </location>
</feature>
<dbReference type="Proteomes" id="UP000822369">
    <property type="component" value="Chromosome 15"/>
</dbReference>
<dbReference type="FunFam" id="1.10.167.10:FF:000005">
    <property type="entry name" value="Putative A-kinase anchor protein 10 mitochondrial"/>
    <property type="match status" value="1"/>
</dbReference>
<evidence type="ECO:0000313" key="3">
    <source>
        <dbReference type="EMBL" id="KAF7206120.1"/>
    </source>
</evidence>
<dbReference type="AlphaFoldDB" id="A0A1A8ACB0"/>
<accession>A0A1A8ACB0</accession>
<dbReference type="SMART" id="SM00315">
    <property type="entry name" value="RGS"/>
    <property type="match status" value="2"/>
</dbReference>
<dbReference type="PANTHER" id="PTHR13155">
    <property type="entry name" value="A-KINASE ANCHOR PROTEINS"/>
    <property type="match status" value="1"/>
</dbReference>
<dbReference type="PANTHER" id="PTHR13155:SF1">
    <property type="entry name" value="A-KINASE ANCHOR PROTEIN 10, MITOCHONDRIAL"/>
    <property type="match status" value="1"/>
</dbReference>
<dbReference type="InterPro" id="IPR044926">
    <property type="entry name" value="RGS_subdomain_2"/>
</dbReference>
<feature type="compositionally biased region" description="Basic and acidic residues" evidence="1">
    <location>
        <begin position="10"/>
        <end position="21"/>
    </location>
</feature>
<evidence type="ECO:0000313" key="4">
    <source>
        <dbReference type="EMBL" id="SBP51855.1"/>
    </source>
</evidence>
<dbReference type="InterPro" id="IPR052246">
    <property type="entry name" value="Cell_Polariz_PKAAnc"/>
</dbReference>
<dbReference type="CDD" id="cd08721">
    <property type="entry name" value="RGS_AKAP2_2"/>
    <property type="match status" value="1"/>
</dbReference>
<feature type="region of interest" description="Disordered" evidence="1">
    <location>
        <begin position="476"/>
        <end position="500"/>
    </location>
</feature>
<dbReference type="GO" id="GO:0016301">
    <property type="term" value="F:kinase activity"/>
    <property type="evidence" value="ECO:0007669"/>
    <property type="project" value="UniProtKB-KW"/>
</dbReference>
<feature type="compositionally biased region" description="Low complexity" evidence="1">
    <location>
        <begin position="192"/>
        <end position="205"/>
    </location>
</feature>
<feature type="region of interest" description="Disordered" evidence="1">
    <location>
        <begin position="604"/>
        <end position="629"/>
    </location>
</feature>
<reference evidence="4" key="1">
    <citation type="submission" date="2016-05" db="EMBL/GenBank/DDBJ databases">
        <authorList>
            <person name="Lavstsen T."/>
            <person name="Jespersen J.S."/>
        </authorList>
    </citation>
    <scope>NUCLEOTIDE SEQUENCE</scope>
    <source>
        <tissue evidence="4">Brain</tissue>
    </source>
</reference>
<feature type="domain" description="RGS" evidence="2">
    <location>
        <begin position="106"/>
        <end position="325"/>
    </location>
</feature>
<dbReference type="EMBL" id="HAEJ01018947">
    <property type="protein sequence ID" value="SBS59404.1"/>
    <property type="molecule type" value="Transcribed_RNA"/>
</dbReference>
<reference evidence="4" key="2">
    <citation type="submission" date="2016-06" db="EMBL/GenBank/DDBJ databases">
        <title>The genome of a short-lived fish provides insights into sex chromosome evolution and the genetic control of aging.</title>
        <authorList>
            <person name="Reichwald K."/>
            <person name="Felder M."/>
            <person name="Petzold A."/>
            <person name="Koch P."/>
            <person name="Groth M."/>
            <person name="Platzer M."/>
        </authorList>
    </citation>
    <scope>NUCLEOTIDE SEQUENCE</scope>
    <source>
        <tissue evidence="4">Brain</tissue>
    </source>
</reference>
<dbReference type="CTD" id="11216"/>
<protein>
    <submittedName>
        <fullName evidence="4">A kinase (PRKA) anchor protein 10</fullName>
    </submittedName>
    <submittedName>
        <fullName evidence="3">Transcript variant X1</fullName>
    </submittedName>
</protein>
<dbReference type="InterPro" id="IPR037719">
    <property type="entry name" value="AKAP10_AKB_dom"/>
</dbReference>
<dbReference type="GO" id="GO:0005739">
    <property type="term" value="C:mitochondrion"/>
    <property type="evidence" value="ECO:0007669"/>
    <property type="project" value="TreeGrafter"/>
</dbReference>
<feature type="region of interest" description="Disordered" evidence="1">
    <location>
        <begin position="1"/>
        <end position="21"/>
    </location>
</feature>
<dbReference type="EMBL" id="HADY01013370">
    <property type="protein sequence ID" value="SBP51855.1"/>
    <property type="molecule type" value="Transcribed_RNA"/>
</dbReference>
<dbReference type="Gene3D" id="1.10.167.10">
    <property type="entry name" value="Regulator of G-protein Signalling 4, domain 2"/>
    <property type="match status" value="3"/>
</dbReference>
<dbReference type="GO" id="GO:0008104">
    <property type="term" value="P:intracellular protein localization"/>
    <property type="evidence" value="ECO:0007669"/>
    <property type="project" value="TreeGrafter"/>
</dbReference>
<dbReference type="InterPro" id="IPR036305">
    <property type="entry name" value="RGS_sf"/>
</dbReference>
<dbReference type="RefSeq" id="XP_015816677.3">
    <property type="nucleotide sequence ID" value="XM_015961191.3"/>
</dbReference>
<keyword evidence="4" id="KW-0418">Kinase</keyword>
<dbReference type="GO" id="GO:0051018">
    <property type="term" value="F:protein kinase A binding"/>
    <property type="evidence" value="ECO:0007669"/>
    <property type="project" value="InterPro"/>
</dbReference>